<comment type="subcellular location">
    <subcellularLocation>
        <location evidence="1">Cell outer membrane</location>
        <topology evidence="1">Multi-pass membrane protein</topology>
    </subcellularLocation>
</comment>
<dbReference type="GO" id="GO:0015144">
    <property type="term" value="F:carbohydrate transmembrane transporter activity"/>
    <property type="evidence" value="ECO:0007669"/>
    <property type="project" value="TreeGrafter"/>
</dbReference>
<feature type="signal peptide" evidence="11">
    <location>
        <begin position="1"/>
        <end position="24"/>
    </location>
</feature>
<evidence type="ECO:0000256" key="10">
    <source>
        <dbReference type="SAM" id="Coils"/>
    </source>
</evidence>
<dbReference type="SUPFAM" id="SSF56935">
    <property type="entry name" value="Porins"/>
    <property type="match status" value="1"/>
</dbReference>
<name>A0A6I6ER18_9GAMM</name>
<gene>
    <name evidence="12" type="ORF">GN242_19145</name>
</gene>
<keyword evidence="5" id="KW-0812">Transmembrane</keyword>
<keyword evidence="11" id="KW-0732">Signal</keyword>
<evidence type="ECO:0000256" key="5">
    <source>
        <dbReference type="ARBA" id="ARBA00022692"/>
    </source>
</evidence>
<dbReference type="GO" id="GO:0046930">
    <property type="term" value="C:pore complex"/>
    <property type="evidence" value="ECO:0007669"/>
    <property type="project" value="UniProtKB-KW"/>
</dbReference>
<dbReference type="GO" id="GO:0015288">
    <property type="term" value="F:porin activity"/>
    <property type="evidence" value="ECO:0007669"/>
    <property type="project" value="UniProtKB-KW"/>
</dbReference>
<evidence type="ECO:0000256" key="1">
    <source>
        <dbReference type="ARBA" id="ARBA00004571"/>
    </source>
</evidence>
<evidence type="ECO:0000313" key="12">
    <source>
        <dbReference type="EMBL" id="QGU89201.1"/>
    </source>
</evidence>
<evidence type="ECO:0000256" key="11">
    <source>
        <dbReference type="SAM" id="SignalP"/>
    </source>
</evidence>
<dbReference type="Pfam" id="PF02264">
    <property type="entry name" value="LamB"/>
    <property type="match status" value="1"/>
</dbReference>
<keyword evidence="10" id="KW-0175">Coiled coil</keyword>
<evidence type="ECO:0000256" key="9">
    <source>
        <dbReference type="ARBA" id="ARBA00023237"/>
    </source>
</evidence>
<evidence type="ECO:0000256" key="3">
    <source>
        <dbReference type="ARBA" id="ARBA00022448"/>
    </source>
</evidence>
<keyword evidence="4" id="KW-1134">Transmembrane beta strand</keyword>
<dbReference type="GO" id="GO:0015774">
    <property type="term" value="P:polysaccharide transport"/>
    <property type="evidence" value="ECO:0007669"/>
    <property type="project" value="TreeGrafter"/>
</dbReference>
<evidence type="ECO:0000256" key="7">
    <source>
        <dbReference type="ARBA" id="ARBA00023114"/>
    </source>
</evidence>
<proteinExistence type="inferred from homology"/>
<dbReference type="CDD" id="cd01346">
    <property type="entry name" value="Maltoporin-like"/>
    <property type="match status" value="1"/>
</dbReference>
<keyword evidence="9" id="KW-0998">Cell outer membrane</keyword>
<evidence type="ECO:0000313" key="13">
    <source>
        <dbReference type="Proteomes" id="UP000424752"/>
    </source>
</evidence>
<sequence>MKTHSFKIIAAIIASALFPHHVLAAKLTMEQRLDMLEKELQQTRAEFLEYKAQHEHPATVKHVATLPAPKAEAKIAAKAAPKAVPVSDSSTIDVASTSAGSKTRQPVTIKDLSRYIKDDIGFTYTGYIRSGWATGNHGSPQSYAIGSLGRFGNEHTGWFDLLLKQRMYHQNGKSAEAVVRLDGNVTQQYGNGWFGDNDGNENLLQFSDMYLTTNGFLPFAPEADLWVGKHYLPVYELQMLDWKSMRTDAGGGVGIENMIAGPGKLDLSLTREDMDVYSRDLAHKTQMNSNVIEVRYKDLPLWDRAKLTLEGKYSIANKTHDQKKNEDSNSFYKLKDAWLATALVHQQLQHKGFNDFTLQVANNSIASGFANYNSANPNISNNGKYYGDHTNGKAFRLISQGEMYLSDKIIMANTLVWSGGHDVYSYNSGAHSDFQSLRTVVRPAWIWSKYNQTGVELSWFTQTNKNKAGEHLKESGYKTTLYHAFKVDTSILTSRPEIRFYGTYLHILDNELSKFSFHDEKNDQLSLGVQAEVWW</sequence>
<dbReference type="Gene3D" id="2.40.170.10">
    <property type="entry name" value="Porin, LamB type"/>
    <property type="match status" value="1"/>
</dbReference>
<dbReference type="RefSeq" id="WP_156288041.1">
    <property type="nucleotide sequence ID" value="NZ_CP046509.1"/>
</dbReference>
<keyword evidence="3" id="KW-0813">Transport</keyword>
<accession>A0A6I6ER18</accession>
<dbReference type="GO" id="GO:0006811">
    <property type="term" value="P:monoatomic ion transport"/>
    <property type="evidence" value="ECO:0007669"/>
    <property type="project" value="UniProtKB-KW"/>
</dbReference>
<comment type="similarity">
    <text evidence="2">Belongs to the porin LamB (TC 1.B.3) family.</text>
</comment>
<keyword evidence="6" id="KW-0406">Ion transport</keyword>
<dbReference type="PANTHER" id="PTHR38762">
    <property type="entry name" value="CRYPTIC OUTER MEMBRANE PORIN BGLH-RELATED"/>
    <property type="match status" value="1"/>
</dbReference>
<keyword evidence="8" id="KW-0472">Membrane</keyword>
<dbReference type="InterPro" id="IPR036998">
    <property type="entry name" value="Porin_LamB_sf"/>
</dbReference>
<dbReference type="PANTHER" id="PTHR38762:SF1">
    <property type="entry name" value="CRYPTIC OUTER MEMBRANE PORIN BGLH-RELATED"/>
    <property type="match status" value="1"/>
</dbReference>
<dbReference type="InterPro" id="IPR050286">
    <property type="entry name" value="G_neg_Bact_CarbUptk_Porin"/>
</dbReference>
<feature type="chain" id="PRO_5026253734" evidence="11">
    <location>
        <begin position="25"/>
        <end position="535"/>
    </location>
</feature>
<organism evidence="12 13">
    <name type="scientific">Erwinia sorbitola</name>
    <dbReference type="NCBI Taxonomy" id="2681984"/>
    <lineage>
        <taxon>Bacteria</taxon>
        <taxon>Pseudomonadati</taxon>
        <taxon>Pseudomonadota</taxon>
        <taxon>Gammaproteobacteria</taxon>
        <taxon>Enterobacterales</taxon>
        <taxon>Erwiniaceae</taxon>
        <taxon>Erwinia</taxon>
    </lineage>
</organism>
<evidence type="ECO:0000256" key="2">
    <source>
        <dbReference type="ARBA" id="ARBA00007055"/>
    </source>
</evidence>
<evidence type="ECO:0000256" key="4">
    <source>
        <dbReference type="ARBA" id="ARBA00022452"/>
    </source>
</evidence>
<dbReference type="AlphaFoldDB" id="A0A6I6ER18"/>
<feature type="coiled-coil region" evidence="10">
    <location>
        <begin position="26"/>
        <end position="53"/>
    </location>
</feature>
<evidence type="ECO:0000256" key="8">
    <source>
        <dbReference type="ARBA" id="ARBA00023136"/>
    </source>
</evidence>
<dbReference type="KEGG" id="erwi:GN242_19145"/>
<reference evidence="12 13" key="1">
    <citation type="submission" date="2019-12" db="EMBL/GenBank/DDBJ databases">
        <title>Erwinia sp. nov., isolated from droppings of birds in the Qinghai-Tiebt plateau of China.</title>
        <authorList>
            <person name="Ge Y."/>
        </authorList>
    </citation>
    <scope>NUCLEOTIDE SEQUENCE [LARGE SCALE GENOMIC DNA]</scope>
    <source>
        <strain evidence="12 13">J780</strain>
    </source>
</reference>
<dbReference type="EMBL" id="CP046509">
    <property type="protein sequence ID" value="QGU89201.1"/>
    <property type="molecule type" value="Genomic_DNA"/>
</dbReference>
<evidence type="ECO:0000256" key="6">
    <source>
        <dbReference type="ARBA" id="ARBA00023065"/>
    </source>
</evidence>
<dbReference type="InterPro" id="IPR003192">
    <property type="entry name" value="Porin_LamB"/>
</dbReference>
<keyword evidence="7" id="KW-0626">Porin</keyword>
<protein>
    <submittedName>
        <fullName evidence="12">Carbohydrate porin</fullName>
    </submittedName>
</protein>
<dbReference type="GO" id="GO:0009279">
    <property type="term" value="C:cell outer membrane"/>
    <property type="evidence" value="ECO:0007669"/>
    <property type="project" value="UniProtKB-SubCell"/>
</dbReference>
<dbReference type="Proteomes" id="UP000424752">
    <property type="component" value="Chromosome"/>
</dbReference>